<dbReference type="Gene3D" id="3.40.50.300">
    <property type="entry name" value="P-loop containing nucleotide triphosphate hydrolases"/>
    <property type="match status" value="1"/>
</dbReference>
<feature type="domain" description="ABC transporter" evidence="5">
    <location>
        <begin position="4"/>
        <end position="234"/>
    </location>
</feature>
<dbReference type="NCBIfam" id="NF008653">
    <property type="entry name" value="PRK11650.1"/>
    <property type="match status" value="1"/>
</dbReference>
<evidence type="ECO:0000313" key="7">
    <source>
        <dbReference type="Proteomes" id="UP001061862"/>
    </source>
</evidence>
<evidence type="ECO:0000313" key="6">
    <source>
        <dbReference type="EMBL" id="UXN67773.1"/>
    </source>
</evidence>
<organism evidence="6 7">
    <name type="scientific">Devosia neptuniae</name>
    <dbReference type="NCBI Taxonomy" id="191302"/>
    <lineage>
        <taxon>Bacteria</taxon>
        <taxon>Pseudomonadati</taxon>
        <taxon>Pseudomonadota</taxon>
        <taxon>Alphaproteobacteria</taxon>
        <taxon>Hyphomicrobiales</taxon>
        <taxon>Devosiaceae</taxon>
        <taxon>Devosia</taxon>
    </lineage>
</organism>
<dbReference type="Gene3D" id="2.40.50.140">
    <property type="entry name" value="Nucleic acid-binding proteins"/>
    <property type="match status" value="1"/>
</dbReference>
<dbReference type="SUPFAM" id="SSF50331">
    <property type="entry name" value="MOP-like"/>
    <property type="match status" value="1"/>
</dbReference>
<keyword evidence="7" id="KW-1185">Reference proteome</keyword>
<evidence type="ECO:0000256" key="3">
    <source>
        <dbReference type="ARBA" id="ARBA00022741"/>
    </source>
</evidence>
<evidence type="ECO:0000256" key="4">
    <source>
        <dbReference type="ARBA" id="ARBA00022840"/>
    </source>
</evidence>
<dbReference type="CDD" id="cd03301">
    <property type="entry name" value="ABC_MalK_N"/>
    <property type="match status" value="1"/>
</dbReference>
<keyword evidence="6" id="KW-0614">Plasmid</keyword>
<dbReference type="Proteomes" id="UP001061862">
    <property type="component" value="Plasmid p_unnamed1"/>
</dbReference>
<evidence type="ECO:0000256" key="1">
    <source>
        <dbReference type="ARBA" id="ARBA00005417"/>
    </source>
</evidence>
<keyword evidence="4 6" id="KW-0067">ATP-binding</keyword>
<dbReference type="InterPro" id="IPR017871">
    <property type="entry name" value="ABC_transporter-like_CS"/>
</dbReference>
<protein>
    <submittedName>
        <fullName evidence="6">Sn-glycerol-3-phosphate ABC transporter ATP-binding protein UgpC</fullName>
    </submittedName>
</protein>
<dbReference type="Pfam" id="PF03459">
    <property type="entry name" value="TOBE"/>
    <property type="match status" value="1"/>
</dbReference>
<dbReference type="InterPro" id="IPR047641">
    <property type="entry name" value="ABC_transpr_MalK/UgpC-like"/>
</dbReference>
<keyword evidence="2" id="KW-0813">Transport</keyword>
<reference evidence="6 7" key="1">
    <citation type="submission" date="2022-09" db="EMBL/GenBank/DDBJ databases">
        <title>Interaction between co-microsymbionts with complementary sets of symbiotic genes in legume-rhizobium systems.</title>
        <authorList>
            <person name="Safronova V."/>
            <person name="Sazanova A."/>
            <person name="Afonin A."/>
            <person name="Chirak E."/>
        </authorList>
    </citation>
    <scope>NUCLEOTIDE SEQUENCE [LARGE SCALE GENOMIC DNA]</scope>
    <source>
        <strain evidence="6 7">A18/4-1</strain>
        <plasmid evidence="6 7">p_unnamed1</plasmid>
    </source>
</reference>
<dbReference type="InterPro" id="IPR015855">
    <property type="entry name" value="ABC_transpr_MalK-like"/>
</dbReference>
<dbReference type="PROSITE" id="PS00211">
    <property type="entry name" value="ABC_TRANSPORTER_1"/>
    <property type="match status" value="1"/>
</dbReference>
<dbReference type="InterPro" id="IPR012340">
    <property type="entry name" value="NA-bd_OB-fold"/>
</dbReference>
<sequence length="365" mass="39881">MAQLSLRNVVKAYNEHQVVRGINLEVADNEFVVLVGPSGCGKSTTLRMIAGLEHISGGEIAIGDRVVNNLGPGERDIAMVFQNYALYPHMSVHENIAFCLQQQKMPKADIQQRIAAAAQTLHITELLDRRPGQLSGGQRQRVAMGRAIVRNPKVFLFDEPLSNLDAKLRVQMRTEIKRLHQTLPTTTVYVTHDQIEAMTMADRVVVMNKGRIEQVGPPQELYHRPASLFVAGFIGSPAMNLLSASVIAAGDELTLVLADGTSLPVPPSMRASAGLLAGRKVIVGIRPEVITQPNGRPHAAPIWANVEIVEPLGLETLLYFSVGNDVVCARVDPDTAPSPNQRAKLSIDMDKVHIFDPQTEQALRL</sequence>
<dbReference type="InterPro" id="IPR003439">
    <property type="entry name" value="ABC_transporter-like_ATP-bd"/>
</dbReference>
<evidence type="ECO:0000256" key="2">
    <source>
        <dbReference type="ARBA" id="ARBA00022448"/>
    </source>
</evidence>
<dbReference type="PANTHER" id="PTHR43875">
    <property type="entry name" value="MALTODEXTRIN IMPORT ATP-BINDING PROTEIN MSMX"/>
    <property type="match status" value="1"/>
</dbReference>
<geneLocation type="plasmid" evidence="6 7">
    <name>p_unnamed1</name>
</geneLocation>
<evidence type="ECO:0000259" key="5">
    <source>
        <dbReference type="PROSITE" id="PS50893"/>
    </source>
</evidence>
<dbReference type="InterPro" id="IPR008995">
    <property type="entry name" value="Mo/tungstate-bd_C_term_dom"/>
</dbReference>
<dbReference type="SMART" id="SM00382">
    <property type="entry name" value="AAA"/>
    <property type="match status" value="1"/>
</dbReference>
<dbReference type="SUPFAM" id="SSF52540">
    <property type="entry name" value="P-loop containing nucleoside triphosphate hydrolases"/>
    <property type="match status" value="1"/>
</dbReference>
<name>A0ABY6C655_9HYPH</name>
<dbReference type="Pfam" id="PF17912">
    <property type="entry name" value="OB_MalK"/>
    <property type="match status" value="1"/>
</dbReference>
<keyword evidence="3" id="KW-0547">Nucleotide-binding</keyword>
<dbReference type="RefSeq" id="WP_113123727.1">
    <property type="nucleotide sequence ID" value="NZ_CP104964.1"/>
</dbReference>
<gene>
    <name evidence="6" type="primary">ugpC</name>
    <name evidence="6" type="ORF">N8A98_01545</name>
</gene>
<dbReference type="InterPro" id="IPR027417">
    <property type="entry name" value="P-loop_NTPase"/>
</dbReference>
<dbReference type="InterPro" id="IPR005116">
    <property type="entry name" value="Transp-assoc_OB_typ1"/>
</dbReference>
<proteinExistence type="inferred from homology"/>
<dbReference type="GO" id="GO:0005524">
    <property type="term" value="F:ATP binding"/>
    <property type="evidence" value="ECO:0007669"/>
    <property type="project" value="UniProtKB-KW"/>
</dbReference>
<dbReference type="Pfam" id="PF00005">
    <property type="entry name" value="ABC_tran"/>
    <property type="match status" value="1"/>
</dbReference>
<dbReference type="InterPro" id="IPR003593">
    <property type="entry name" value="AAA+_ATPase"/>
</dbReference>
<dbReference type="InterPro" id="IPR040582">
    <property type="entry name" value="OB_MalK-like"/>
</dbReference>
<dbReference type="EMBL" id="CP104964">
    <property type="protein sequence ID" value="UXN67773.1"/>
    <property type="molecule type" value="Genomic_DNA"/>
</dbReference>
<accession>A0ABY6C655</accession>
<dbReference type="PANTHER" id="PTHR43875:SF1">
    <property type="entry name" value="OSMOPROTECTIVE COMPOUNDS UPTAKE ATP-BINDING PROTEIN GGTA"/>
    <property type="match status" value="1"/>
</dbReference>
<comment type="similarity">
    <text evidence="1">Belongs to the ABC transporter superfamily.</text>
</comment>
<dbReference type="PROSITE" id="PS50893">
    <property type="entry name" value="ABC_TRANSPORTER_2"/>
    <property type="match status" value="1"/>
</dbReference>
<dbReference type="Gene3D" id="2.40.50.100">
    <property type="match status" value="1"/>
</dbReference>